<accession>A0ACD3ZBD9</accession>
<keyword evidence="2" id="KW-1185">Reference proteome</keyword>
<sequence>MPGFQGGWAKTDEQRLLKLMVSMYKGLVSARKRAGRSVENVINSPEEIKAAAQRASRRPATLNHIKEEMPALSALYDRLQTVVDFEQGPDNARDVEPLLRDAIGELDPENTIILMEKTVQKT</sequence>
<protein>
    <submittedName>
        <fullName evidence="1">Uncharacterized protein</fullName>
    </submittedName>
</protein>
<proteinExistence type="predicted"/>
<evidence type="ECO:0000313" key="2">
    <source>
        <dbReference type="Proteomes" id="UP000830768"/>
    </source>
</evidence>
<gene>
    <name evidence="1" type="ORF">LCI18_009381</name>
</gene>
<dbReference type="EMBL" id="CP090036">
    <property type="protein sequence ID" value="UPK98446.1"/>
    <property type="molecule type" value="Genomic_DNA"/>
</dbReference>
<name>A0ACD3ZBD9_FUSSC</name>
<evidence type="ECO:0000313" key="1">
    <source>
        <dbReference type="EMBL" id="UPK98446.1"/>
    </source>
</evidence>
<reference evidence="1" key="1">
    <citation type="submission" date="2021-11" db="EMBL/GenBank/DDBJ databases">
        <title>Fusarium solani-melongenae Genome sequencing and assembly.</title>
        <authorList>
            <person name="Xie S."/>
            <person name="Huang L."/>
            <person name="Zhang X."/>
        </authorList>
    </citation>
    <scope>NUCLEOTIDE SEQUENCE</scope>
    <source>
        <strain evidence="1">CRI 24-3</strain>
    </source>
</reference>
<dbReference type="Proteomes" id="UP000830768">
    <property type="component" value="Chromosome 8"/>
</dbReference>
<organism evidence="1 2">
    <name type="scientific">Fusarium solani subsp. cucurbitae</name>
    <name type="common">Neocosmosporum cucurbitae</name>
    <dbReference type="NCBI Taxonomy" id="2747967"/>
    <lineage>
        <taxon>Eukaryota</taxon>
        <taxon>Fungi</taxon>
        <taxon>Dikarya</taxon>
        <taxon>Ascomycota</taxon>
        <taxon>Pezizomycotina</taxon>
        <taxon>Sordariomycetes</taxon>
        <taxon>Hypocreomycetidae</taxon>
        <taxon>Hypocreales</taxon>
        <taxon>Nectriaceae</taxon>
        <taxon>Fusarium</taxon>
        <taxon>Fusarium solani species complex</taxon>
    </lineage>
</organism>